<name>A0ABQ7WDV2_SOLTU</name>
<gene>
    <name evidence="1" type="ORF">KY290_005305</name>
</gene>
<dbReference type="EMBL" id="JAIVGD010000002">
    <property type="protein sequence ID" value="KAH0778878.1"/>
    <property type="molecule type" value="Genomic_DNA"/>
</dbReference>
<comment type="caution">
    <text evidence="1">The sequence shown here is derived from an EMBL/GenBank/DDBJ whole genome shotgun (WGS) entry which is preliminary data.</text>
</comment>
<protein>
    <submittedName>
        <fullName evidence="1">Uncharacterized protein</fullName>
    </submittedName>
</protein>
<evidence type="ECO:0000313" key="1">
    <source>
        <dbReference type="EMBL" id="KAH0778878.1"/>
    </source>
</evidence>
<dbReference type="Proteomes" id="UP000826656">
    <property type="component" value="Unassembled WGS sequence"/>
</dbReference>
<sequence>MILLPQVLSTEGCMSSAPPIVPSIVPIPPLGASEQDMRGVIRFLTQLVAAQAQRQSVEVPDAA</sequence>
<accession>A0ABQ7WDV2</accession>
<reference evidence="1 2" key="1">
    <citation type="journal article" date="2021" name="bioRxiv">
        <title>Chromosome-scale and haplotype-resolved genome assembly of a tetraploid potato cultivar.</title>
        <authorList>
            <person name="Sun H."/>
            <person name="Jiao W.-B."/>
            <person name="Krause K."/>
            <person name="Campoy J.A."/>
            <person name="Goel M."/>
            <person name="Folz-Donahue K."/>
            <person name="Kukat C."/>
            <person name="Huettel B."/>
            <person name="Schneeberger K."/>
        </authorList>
    </citation>
    <scope>NUCLEOTIDE SEQUENCE [LARGE SCALE GENOMIC DNA]</scope>
    <source>
        <strain evidence="1">SolTubOtavaFocal</strain>
        <tissue evidence="1">Leaves</tissue>
    </source>
</reference>
<keyword evidence="2" id="KW-1185">Reference proteome</keyword>
<evidence type="ECO:0000313" key="2">
    <source>
        <dbReference type="Proteomes" id="UP000826656"/>
    </source>
</evidence>
<proteinExistence type="predicted"/>
<organism evidence="1 2">
    <name type="scientific">Solanum tuberosum</name>
    <name type="common">Potato</name>
    <dbReference type="NCBI Taxonomy" id="4113"/>
    <lineage>
        <taxon>Eukaryota</taxon>
        <taxon>Viridiplantae</taxon>
        <taxon>Streptophyta</taxon>
        <taxon>Embryophyta</taxon>
        <taxon>Tracheophyta</taxon>
        <taxon>Spermatophyta</taxon>
        <taxon>Magnoliopsida</taxon>
        <taxon>eudicotyledons</taxon>
        <taxon>Gunneridae</taxon>
        <taxon>Pentapetalae</taxon>
        <taxon>asterids</taxon>
        <taxon>lamiids</taxon>
        <taxon>Solanales</taxon>
        <taxon>Solanaceae</taxon>
        <taxon>Solanoideae</taxon>
        <taxon>Solaneae</taxon>
        <taxon>Solanum</taxon>
    </lineage>
</organism>